<dbReference type="AlphaFoldDB" id="X0TX77"/>
<accession>X0TX77</accession>
<comment type="caution">
    <text evidence="1">The sequence shown here is derived from an EMBL/GenBank/DDBJ whole genome shotgun (WGS) entry which is preliminary data.</text>
</comment>
<feature type="non-terminal residue" evidence="1">
    <location>
        <position position="185"/>
    </location>
</feature>
<organism evidence="1">
    <name type="scientific">marine sediment metagenome</name>
    <dbReference type="NCBI Taxonomy" id="412755"/>
    <lineage>
        <taxon>unclassified sequences</taxon>
        <taxon>metagenomes</taxon>
        <taxon>ecological metagenomes</taxon>
    </lineage>
</organism>
<dbReference type="EMBL" id="BARS01012939">
    <property type="protein sequence ID" value="GAF91771.1"/>
    <property type="molecule type" value="Genomic_DNA"/>
</dbReference>
<feature type="non-terminal residue" evidence="1">
    <location>
        <position position="1"/>
    </location>
</feature>
<sequence>EYMVEIKYDGEEVSGSFTVKTDPRIDVNIDVLKANYKMSKTAQKLSEIITKAGQQIQETQKAIQTVREYSRNNRSPKTRDLMKAVKDLETKLKKLSEVLNPTPPKQGIADRSAGLSSQVRRAVFGLAGGLEPVSQAGKVRYEKIKLKAEVFLKEFNQFYKTDVEEFKKLVQESGFSLFKSFKPLK</sequence>
<name>X0TX77_9ZZZZ</name>
<protein>
    <submittedName>
        <fullName evidence="1">Uncharacterized protein</fullName>
    </submittedName>
</protein>
<reference evidence="1" key="1">
    <citation type="journal article" date="2014" name="Front. Microbiol.">
        <title>High frequency of phylogenetically diverse reductive dehalogenase-homologous genes in deep subseafloor sedimentary metagenomes.</title>
        <authorList>
            <person name="Kawai M."/>
            <person name="Futagami T."/>
            <person name="Toyoda A."/>
            <person name="Takaki Y."/>
            <person name="Nishi S."/>
            <person name="Hori S."/>
            <person name="Arai W."/>
            <person name="Tsubouchi T."/>
            <person name="Morono Y."/>
            <person name="Uchiyama I."/>
            <person name="Ito T."/>
            <person name="Fujiyama A."/>
            <person name="Inagaki F."/>
            <person name="Takami H."/>
        </authorList>
    </citation>
    <scope>NUCLEOTIDE SEQUENCE</scope>
    <source>
        <strain evidence="1">Expedition CK06-06</strain>
    </source>
</reference>
<evidence type="ECO:0000313" key="1">
    <source>
        <dbReference type="EMBL" id="GAF91771.1"/>
    </source>
</evidence>
<gene>
    <name evidence="1" type="ORF">S01H1_22778</name>
</gene>
<proteinExistence type="predicted"/>